<evidence type="ECO:0000313" key="1">
    <source>
        <dbReference type="EMBL" id="CAE7945351.1"/>
    </source>
</evidence>
<protein>
    <submittedName>
        <fullName evidence="1">Uncharacterized protein</fullName>
    </submittedName>
</protein>
<accession>A0A813CKP1</accession>
<gene>
    <name evidence="1" type="ORF">SNEC2469_LOCUS35567</name>
</gene>
<proteinExistence type="predicted"/>
<dbReference type="AlphaFoldDB" id="A0A813CKP1"/>
<keyword evidence="2" id="KW-1185">Reference proteome</keyword>
<reference evidence="1" key="1">
    <citation type="submission" date="2021-02" db="EMBL/GenBank/DDBJ databases">
        <authorList>
            <person name="Dougan E. K."/>
            <person name="Rhodes N."/>
            <person name="Thang M."/>
            <person name="Chan C."/>
        </authorList>
    </citation>
    <scope>NUCLEOTIDE SEQUENCE</scope>
</reference>
<organism evidence="1 2">
    <name type="scientific">Symbiodinium necroappetens</name>
    <dbReference type="NCBI Taxonomy" id="1628268"/>
    <lineage>
        <taxon>Eukaryota</taxon>
        <taxon>Sar</taxon>
        <taxon>Alveolata</taxon>
        <taxon>Dinophyceae</taxon>
        <taxon>Suessiales</taxon>
        <taxon>Symbiodiniaceae</taxon>
        <taxon>Symbiodinium</taxon>
    </lineage>
</organism>
<sequence length="173" mass="19927">MRHREPDVWADFLPSLVGVAKFRHQVLVIGRRVLFATRFQRARSVLLGQSLLCPPGTPPFSECLGLLALNPDRSIKRKFERRSESENPIRWFDRAHLIRLATAEVPWLVLNNLEAKEAVQELEEDTRWQHLKFVHFHLNGADDVARWEKWKHASHGCCIHCLLPSATSPLGGR</sequence>
<name>A0A813CKP1_9DINO</name>
<dbReference type="Proteomes" id="UP000601435">
    <property type="component" value="Unassembled WGS sequence"/>
</dbReference>
<comment type="caution">
    <text evidence="1">The sequence shown here is derived from an EMBL/GenBank/DDBJ whole genome shotgun (WGS) entry which is preliminary data.</text>
</comment>
<evidence type="ECO:0000313" key="2">
    <source>
        <dbReference type="Proteomes" id="UP000601435"/>
    </source>
</evidence>
<dbReference type="OrthoDB" id="417594at2759"/>
<dbReference type="EMBL" id="CAJNJA010103497">
    <property type="protein sequence ID" value="CAE7945351.1"/>
    <property type="molecule type" value="Genomic_DNA"/>
</dbReference>
<feature type="non-terminal residue" evidence="1">
    <location>
        <position position="173"/>
    </location>
</feature>